<dbReference type="SUPFAM" id="SSF57667">
    <property type="entry name" value="beta-beta-alpha zinc fingers"/>
    <property type="match status" value="2"/>
</dbReference>
<protein>
    <recommendedName>
        <fullName evidence="7">C2H2-type domain-containing protein</fullName>
    </recommendedName>
</protein>
<feature type="compositionally biased region" description="Basic and acidic residues" evidence="6">
    <location>
        <begin position="24"/>
        <end position="39"/>
    </location>
</feature>
<keyword evidence="1" id="KW-0479">Metal-binding</keyword>
<dbReference type="PROSITE" id="PS00028">
    <property type="entry name" value="ZINC_FINGER_C2H2_1"/>
    <property type="match status" value="2"/>
</dbReference>
<evidence type="ECO:0000313" key="9">
    <source>
        <dbReference type="Proteomes" id="UP000318571"/>
    </source>
</evidence>
<organism evidence="8 9">
    <name type="scientific">Tigriopus californicus</name>
    <name type="common">Marine copepod</name>
    <dbReference type="NCBI Taxonomy" id="6832"/>
    <lineage>
        <taxon>Eukaryota</taxon>
        <taxon>Metazoa</taxon>
        <taxon>Ecdysozoa</taxon>
        <taxon>Arthropoda</taxon>
        <taxon>Crustacea</taxon>
        <taxon>Multicrustacea</taxon>
        <taxon>Hexanauplia</taxon>
        <taxon>Copepoda</taxon>
        <taxon>Harpacticoida</taxon>
        <taxon>Harpacticidae</taxon>
        <taxon>Tigriopus</taxon>
    </lineage>
</organism>
<dbReference type="PROSITE" id="PS50157">
    <property type="entry name" value="ZINC_FINGER_C2H2_2"/>
    <property type="match status" value="3"/>
</dbReference>
<keyword evidence="9" id="KW-1185">Reference proteome</keyword>
<dbReference type="AlphaFoldDB" id="A0A553PPS7"/>
<keyword evidence="2" id="KW-0677">Repeat</keyword>
<feature type="compositionally biased region" description="Basic and acidic residues" evidence="6">
    <location>
        <begin position="196"/>
        <end position="207"/>
    </location>
</feature>
<comment type="caution">
    <text evidence="8">The sequence shown here is derived from an EMBL/GenBank/DDBJ whole genome shotgun (WGS) entry which is preliminary data.</text>
</comment>
<evidence type="ECO:0000256" key="4">
    <source>
        <dbReference type="ARBA" id="ARBA00022833"/>
    </source>
</evidence>
<dbReference type="Gene3D" id="3.30.160.60">
    <property type="entry name" value="Classic Zinc Finger"/>
    <property type="match status" value="4"/>
</dbReference>
<dbReference type="InterPro" id="IPR036236">
    <property type="entry name" value="Znf_C2H2_sf"/>
</dbReference>
<evidence type="ECO:0000256" key="3">
    <source>
        <dbReference type="ARBA" id="ARBA00022771"/>
    </source>
</evidence>
<feature type="domain" description="C2H2-type" evidence="7">
    <location>
        <begin position="144"/>
        <end position="172"/>
    </location>
</feature>
<accession>A0A553PPS7</accession>
<dbReference type="Proteomes" id="UP000318571">
    <property type="component" value="Chromosome 6"/>
</dbReference>
<feature type="region of interest" description="Disordered" evidence="6">
    <location>
        <begin position="1"/>
        <end position="42"/>
    </location>
</feature>
<dbReference type="PANTHER" id="PTHR24403:SF67">
    <property type="entry name" value="FI01116P-RELATED"/>
    <property type="match status" value="1"/>
</dbReference>
<dbReference type="EMBL" id="VCGU01000002">
    <property type="protein sequence ID" value="TRY79680.1"/>
    <property type="molecule type" value="Genomic_DNA"/>
</dbReference>
<evidence type="ECO:0000256" key="1">
    <source>
        <dbReference type="ARBA" id="ARBA00022723"/>
    </source>
</evidence>
<dbReference type="STRING" id="6832.A0A553PPS7"/>
<feature type="compositionally biased region" description="Polar residues" evidence="6">
    <location>
        <begin position="257"/>
        <end position="273"/>
    </location>
</feature>
<keyword evidence="3 5" id="KW-0863">Zinc-finger</keyword>
<dbReference type="GO" id="GO:0045944">
    <property type="term" value="P:positive regulation of transcription by RNA polymerase II"/>
    <property type="evidence" value="ECO:0007669"/>
    <property type="project" value="TreeGrafter"/>
</dbReference>
<feature type="domain" description="C2H2-type" evidence="7">
    <location>
        <begin position="504"/>
        <end position="532"/>
    </location>
</feature>
<feature type="region of interest" description="Disordered" evidence="6">
    <location>
        <begin position="256"/>
        <end position="321"/>
    </location>
</feature>
<dbReference type="SMART" id="SM00355">
    <property type="entry name" value="ZnF_C2H2"/>
    <property type="match status" value="10"/>
</dbReference>
<evidence type="ECO:0000256" key="5">
    <source>
        <dbReference type="PROSITE-ProRule" id="PRU00042"/>
    </source>
</evidence>
<feature type="domain" description="C2H2-type" evidence="7">
    <location>
        <begin position="446"/>
        <end position="474"/>
    </location>
</feature>
<keyword evidence="4" id="KW-0862">Zinc</keyword>
<dbReference type="InterPro" id="IPR013087">
    <property type="entry name" value="Znf_C2H2_type"/>
</dbReference>
<evidence type="ECO:0000313" key="8">
    <source>
        <dbReference type="EMBL" id="TRY79680.1"/>
    </source>
</evidence>
<evidence type="ECO:0000256" key="2">
    <source>
        <dbReference type="ARBA" id="ARBA00022737"/>
    </source>
</evidence>
<reference evidence="8 9" key="1">
    <citation type="journal article" date="2018" name="Nat. Ecol. Evol.">
        <title>Genomic signatures of mitonuclear coevolution across populations of Tigriopus californicus.</title>
        <authorList>
            <person name="Barreto F.S."/>
            <person name="Watson E.T."/>
            <person name="Lima T.G."/>
            <person name="Willett C.S."/>
            <person name="Edmands S."/>
            <person name="Li W."/>
            <person name="Burton R.S."/>
        </authorList>
    </citation>
    <scope>NUCLEOTIDE SEQUENCE [LARGE SCALE GENOMIC DNA]</scope>
    <source>
        <strain evidence="8 9">San Diego</strain>
    </source>
</reference>
<dbReference type="InterPro" id="IPR050688">
    <property type="entry name" value="Zinc_finger/UBP_domain"/>
</dbReference>
<feature type="compositionally biased region" description="Basic and acidic residues" evidence="6">
    <location>
        <begin position="660"/>
        <end position="678"/>
    </location>
</feature>
<feature type="region of interest" description="Disordered" evidence="6">
    <location>
        <begin position="194"/>
        <end position="227"/>
    </location>
</feature>
<evidence type="ECO:0000259" key="7">
    <source>
        <dbReference type="PROSITE" id="PS50157"/>
    </source>
</evidence>
<dbReference type="OMA" id="YKCTHAI"/>
<feature type="region of interest" description="Disordered" evidence="6">
    <location>
        <begin position="641"/>
        <end position="678"/>
    </location>
</feature>
<sequence length="678" mass="75288">MDDGQSGGLAKGIWPDQGFITSEGGKREKEKQREGEKARRREHTAAILGISILICPETTAKLTHSLTHSLSGGHSSLGKTSSSMDNLDQFIAYQNSVPASSSKLFNCPKCDSYSAPTQAILKLHMASMHPLYRNTFLESTPEGFPCPECGKLFETVNKKNRHFKNVHGEKNLICPHCPYRTGRKDNFVVHMRKQHPGKDMTPGKDPEDQPVPSPSDPASSPSPSLFPQIGMVLPQAMLIQQLKILQTLKLLKDKQEAATSNSSYPGSENGQGSPPNPWEPEVSIESGEDSKHNSLNEFSLEEEPRSTDTDPDPVNSILSAALGPMGPREVERVLTRKRKMSVPKKAAKLPSEPVGEGESTPQFKCSACKFIASKMANVRCHISQTHLKHCSAGEAQNLTVIELKASGDTEGVDEELLCDECDFLAANETQLEDHKRSSHFKRSKLYQCKVCEYSSVHSNNVKDHEKAIHDKIRDFSCNVCDYKASHKMTVVHHIKGVHLKIKEYSCQHCDFQASYRSTIRNHVHSIHLTNKDFACKICPYKATSKRYVIDHIKGVHLRTKDKSCKHCLYKCTHAIDLRRHLAKAHDEPDPQDLPNAKDISPDFEDCNADDLVITEVKDESGDSVLNTGFKKNDMNNIDIDSMITEITEDGESRLSPNDNGPKDDLDATADTKDGSLSN</sequence>
<gene>
    <name evidence="8" type="ORF">TCAL_11914</name>
</gene>
<proteinExistence type="predicted"/>
<name>A0A553PPS7_TIGCA</name>
<dbReference type="GO" id="GO:0008270">
    <property type="term" value="F:zinc ion binding"/>
    <property type="evidence" value="ECO:0007669"/>
    <property type="project" value="UniProtKB-KW"/>
</dbReference>
<feature type="compositionally biased region" description="Gly residues" evidence="6">
    <location>
        <begin position="1"/>
        <end position="10"/>
    </location>
</feature>
<dbReference type="PANTHER" id="PTHR24403">
    <property type="entry name" value="ZINC FINGER PROTEIN"/>
    <property type="match status" value="1"/>
</dbReference>
<dbReference type="GO" id="GO:0005634">
    <property type="term" value="C:nucleus"/>
    <property type="evidence" value="ECO:0007669"/>
    <property type="project" value="TreeGrafter"/>
</dbReference>
<evidence type="ECO:0000256" key="6">
    <source>
        <dbReference type="SAM" id="MobiDB-lite"/>
    </source>
</evidence>